<dbReference type="Proteomes" id="UP001249851">
    <property type="component" value="Unassembled WGS sequence"/>
</dbReference>
<proteinExistence type="predicted"/>
<dbReference type="AlphaFoldDB" id="A0AAD9R7H9"/>
<keyword evidence="2" id="KW-1185">Reference proteome</keyword>
<accession>A0AAD9R7H9</accession>
<evidence type="ECO:0000313" key="2">
    <source>
        <dbReference type="Proteomes" id="UP001249851"/>
    </source>
</evidence>
<reference evidence="1" key="1">
    <citation type="journal article" date="2023" name="G3 (Bethesda)">
        <title>Whole genome assembly and annotation of the endangered Caribbean coral Acropora cervicornis.</title>
        <authorList>
            <person name="Selwyn J.D."/>
            <person name="Vollmer S.V."/>
        </authorList>
    </citation>
    <scope>NUCLEOTIDE SEQUENCE</scope>
    <source>
        <strain evidence="1">K2</strain>
    </source>
</reference>
<dbReference type="EMBL" id="JARQWQ010000001">
    <property type="protein sequence ID" value="KAK2574481.1"/>
    <property type="molecule type" value="Genomic_DNA"/>
</dbReference>
<sequence length="100" mass="11279">MSKMFINTLLFCDYPFSFFLYSLGKSAICIEQTAARNLFFASRGGHFQRRSVHPCDRIRQSCSDVDCSGSCEQRSLECYDNVCGIADASPFRKKRSVPSA</sequence>
<organism evidence="1 2">
    <name type="scientific">Acropora cervicornis</name>
    <name type="common">Staghorn coral</name>
    <dbReference type="NCBI Taxonomy" id="6130"/>
    <lineage>
        <taxon>Eukaryota</taxon>
        <taxon>Metazoa</taxon>
        <taxon>Cnidaria</taxon>
        <taxon>Anthozoa</taxon>
        <taxon>Hexacorallia</taxon>
        <taxon>Scleractinia</taxon>
        <taxon>Astrocoeniina</taxon>
        <taxon>Acroporidae</taxon>
        <taxon>Acropora</taxon>
    </lineage>
</organism>
<protein>
    <submittedName>
        <fullName evidence="1">Uncharacterized protein</fullName>
    </submittedName>
</protein>
<evidence type="ECO:0000313" key="1">
    <source>
        <dbReference type="EMBL" id="KAK2574481.1"/>
    </source>
</evidence>
<comment type="caution">
    <text evidence="1">The sequence shown here is derived from an EMBL/GenBank/DDBJ whole genome shotgun (WGS) entry which is preliminary data.</text>
</comment>
<reference evidence="1" key="2">
    <citation type="journal article" date="2023" name="Science">
        <title>Genomic signatures of disease resistance in endangered staghorn corals.</title>
        <authorList>
            <person name="Vollmer S.V."/>
            <person name="Selwyn J.D."/>
            <person name="Despard B.A."/>
            <person name="Roesel C.L."/>
        </authorList>
    </citation>
    <scope>NUCLEOTIDE SEQUENCE</scope>
    <source>
        <strain evidence="1">K2</strain>
    </source>
</reference>
<gene>
    <name evidence="1" type="ORF">P5673_000654</name>
</gene>
<name>A0AAD9R7H9_ACRCE</name>